<name>A0A4Y9F4E9_9MICC</name>
<proteinExistence type="predicted"/>
<sequence length="213" mass="24638">MAHLRHHKTGEPVSAEWLEESFYQGETQDYEDAQDTLFKHYILTEMKQHVERQDYSKEHRGKHVAGAIPDVFCEDYPAPQIPGRNNTPSISRSLWVYGQRFFPIHEGRRWAMYEQDVISRAAQAIEVYPACESTQFDGRRVRISFDAWEQDGEPRFEVVVAGKTATPYEGLMKDRSVSRELPAEFDAQAVLSQLVEQVAREAYRLERSLLASN</sequence>
<protein>
    <submittedName>
        <fullName evidence="1">Uncharacterized protein</fullName>
    </submittedName>
</protein>
<accession>A0A4Y9F4E9</accession>
<organism evidence="1 2">
    <name type="scientific">Rothia nasimurium</name>
    <dbReference type="NCBI Taxonomy" id="85336"/>
    <lineage>
        <taxon>Bacteria</taxon>
        <taxon>Bacillati</taxon>
        <taxon>Actinomycetota</taxon>
        <taxon>Actinomycetes</taxon>
        <taxon>Micrococcales</taxon>
        <taxon>Micrococcaceae</taxon>
        <taxon>Rothia</taxon>
    </lineage>
</organism>
<dbReference type="Proteomes" id="UP000297951">
    <property type="component" value="Unassembled WGS sequence"/>
</dbReference>
<gene>
    <name evidence="1" type="ORF">E4U03_04730</name>
</gene>
<comment type="caution">
    <text evidence="1">The sequence shown here is derived from an EMBL/GenBank/DDBJ whole genome shotgun (WGS) entry which is preliminary data.</text>
</comment>
<dbReference type="RefSeq" id="WP_135011983.1">
    <property type="nucleotide sequence ID" value="NZ_JADGLK010000012.1"/>
</dbReference>
<evidence type="ECO:0000313" key="1">
    <source>
        <dbReference type="EMBL" id="TFU22925.1"/>
    </source>
</evidence>
<reference evidence="1 2" key="1">
    <citation type="submission" date="2019-03" db="EMBL/GenBank/DDBJ databases">
        <title>Diversity of the mouse oral microbiome.</title>
        <authorList>
            <person name="Joseph S."/>
            <person name="Aduse-Opoku J."/>
            <person name="Curtis M."/>
            <person name="Wade W."/>
            <person name="Hashim A."/>
        </authorList>
    </citation>
    <scope>NUCLEOTIDE SEQUENCE [LARGE SCALE GENOMIC DNA]</scope>
    <source>
        <strain evidence="2">irhom_31</strain>
    </source>
</reference>
<dbReference type="AlphaFoldDB" id="A0A4Y9F4E9"/>
<dbReference type="EMBL" id="SPQC01000012">
    <property type="protein sequence ID" value="TFU22925.1"/>
    <property type="molecule type" value="Genomic_DNA"/>
</dbReference>
<evidence type="ECO:0000313" key="2">
    <source>
        <dbReference type="Proteomes" id="UP000297951"/>
    </source>
</evidence>